<comment type="caution">
    <text evidence="9">The sequence shown here is derived from an EMBL/GenBank/DDBJ whole genome shotgun (WGS) entry which is preliminary data.</text>
</comment>
<comment type="subcellular location">
    <subcellularLocation>
        <location evidence="1">Nucleus</location>
    </subcellularLocation>
</comment>
<proteinExistence type="predicted"/>
<feature type="non-terminal residue" evidence="9">
    <location>
        <position position="1"/>
    </location>
</feature>
<reference evidence="9 10" key="1">
    <citation type="submission" date="2019-09" db="EMBL/GenBank/DDBJ databases">
        <title>Bird 10,000 Genomes (B10K) Project - Family phase.</title>
        <authorList>
            <person name="Zhang G."/>
        </authorList>
    </citation>
    <scope>NUCLEOTIDE SEQUENCE [LARGE SCALE GENOMIC DNA]</scope>
    <source>
        <strain evidence="9">B10K-DU-001-72</strain>
        <tissue evidence="9">Muscle</tissue>
    </source>
</reference>
<keyword evidence="3" id="KW-0677">Repeat</keyword>
<evidence type="ECO:0000256" key="6">
    <source>
        <dbReference type="ARBA" id="ARBA00023242"/>
    </source>
</evidence>
<keyword evidence="4 7" id="KW-0863">Zinc-finger</keyword>
<dbReference type="InterPro" id="IPR036236">
    <property type="entry name" value="Znf_C2H2_sf"/>
</dbReference>
<evidence type="ECO:0000256" key="2">
    <source>
        <dbReference type="ARBA" id="ARBA00022723"/>
    </source>
</evidence>
<evidence type="ECO:0000256" key="7">
    <source>
        <dbReference type="PROSITE-ProRule" id="PRU00042"/>
    </source>
</evidence>
<evidence type="ECO:0000259" key="8">
    <source>
        <dbReference type="PROSITE" id="PS50157"/>
    </source>
</evidence>
<dbReference type="GO" id="GO:0008270">
    <property type="term" value="F:zinc ion binding"/>
    <property type="evidence" value="ECO:0007669"/>
    <property type="project" value="UniProtKB-KW"/>
</dbReference>
<dbReference type="PANTHER" id="PTHR23226">
    <property type="entry name" value="ZINC FINGER AND SCAN DOMAIN-CONTAINING"/>
    <property type="match status" value="1"/>
</dbReference>
<dbReference type="FunFam" id="3.30.160.60:FF:002343">
    <property type="entry name" value="Zinc finger protein 33A"/>
    <property type="match status" value="1"/>
</dbReference>
<feature type="domain" description="C2H2-type" evidence="8">
    <location>
        <begin position="21"/>
        <end position="48"/>
    </location>
</feature>
<keyword evidence="5" id="KW-0862">Zinc</keyword>
<dbReference type="InterPro" id="IPR013087">
    <property type="entry name" value="Znf_C2H2_type"/>
</dbReference>
<dbReference type="SUPFAM" id="SSF57667">
    <property type="entry name" value="beta-beta-alpha zinc fingers"/>
    <property type="match status" value="1"/>
</dbReference>
<dbReference type="EMBL" id="VYXB01000931">
    <property type="protein sequence ID" value="NWS11070.1"/>
    <property type="molecule type" value="Genomic_DNA"/>
</dbReference>
<dbReference type="GO" id="GO:0005634">
    <property type="term" value="C:nucleus"/>
    <property type="evidence" value="ECO:0007669"/>
    <property type="project" value="UniProtKB-SubCell"/>
</dbReference>
<evidence type="ECO:0000256" key="5">
    <source>
        <dbReference type="ARBA" id="ARBA00022833"/>
    </source>
</evidence>
<keyword evidence="10" id="KW-1185">Reference proteome</keyword>
<dbReference type="GO" id="GO:0000981">
    <property type="term" value="F:DNA-binding transcription factor activity, RNA polymerase II-specific"/>
    <property type="evidence" value="ECO:0007669"/>
    <property type="project" value="TreeGrafter"/>
</dbReference>
<evidence type="ECO:0000313" key="9">
    <source>
        <dbReference type="EMBL" id="NWS11070.1"/>
    </source>
</evidence>
<feature type="non-terminal residue" evidence="9">
    <location>
        <position position="56"/>
    </location>
</feature>
<keyword evidence="6" id="KW-0539">Nucleus</keyword>
<evidence type="ECO:0000256" key="3">
    <source>
        <dbReference type="ARBA" id="ARBA00022737"/>
    </source>
</evidence>
<dbReference type="PANTHER" id="PTHR23226:SF416">
    <property type="entry name" value="FI01424P"/>
    <property type="match status" value="1"/>
</dbReference>
<gene>
    <name evidence="9" type="primary">Znf569</name>
    <name evidence="9" type="ORF">PACMIN_R12890</name>
</gene>
<evidence type="ECO:0000256" key="1">
    <source>
        <dbReference type="ARBA" id="ARBA00004123"/>
    </source>
</evidence>
<dbReference type="PROSITE" id="PS00028">
    <property type="entry name" value="ZINC_FINGER_C2H2_1"/>
    <property type="match status" value="1"/>
</dbReference>
<organism evidence="9 10">
    <name type="scientific">Pachyramphus minor</name>
    <dbReference type="NCBI Taxonomy" id="369605"/>
    <lineage>
        <taxon>Eukaryota</taxon>
        <taxon>Metazoa</taxon>
        <taxon>Chordata</taxon>
        <taxon>Craniata</taxon>
        <taxon>Vertebrata</taxon>
        <taxon>Euteleostomi</taxon>
        <taxon>Archelosauria</taxon>
        <taxon>Archosauria</taxon>
        <taxon>Dinosauria</taxon>
        <taxon>Saurischia</taxon>
        <taxon>Theropoda</taxon>
        <taxon>Coelurosauria</taxon>
        <taxon>Aves</taxon>
        <taxon>Neognathae</taxon>
        <taxon>Neoaves</taxon>
        <taxon>Telluraves</taxon>
        <taxon>Australaves</taxon>
        <taxon>Passeriformes</taxon>
        <taxon>Tyrannidae</taxon>
        <taxon>Pachyramphus</taxon>
    </lineage>
</organism>
<dbReference type="Proteomes" id="UP000525089">
    <property type="component" value="Unassembled WGS sequence"/>
</dbReference>
<accession>A0A7K5CSU4</accession>
<dbReference type="AlphaFoldDB" id="A0A7K5CSU4"/>
<evidence type="ECO:0000256" key="4">
    <source>
        <dbReference type="ARBA" id="ARBA00022771"/>
    </source>
</evidence>
<dbReference type="Pfam" id="PF00096">
    <property type="entry name" value="zf-C2H2"/>
    <property type="match status" value="1"/>
</dbReference>
<dbReference type="Gene3D" id="3.30.160.60">
    <property type="entry name" value="Classic Zinc Finger"/>
    <property type="match status" value="2"/>
</dbReference>
<name>A0A7K5CSU4_9TYRA</name>
<dbReference type="PROSITE" id="PS50157">
    <property type="entry name" value="ZINC_FINGER_C2H2_2"/>
    <property type="match status" value="1"/>
</dbReference>
<sequence>SFSWSPDLMVHIQFHTREKPHRCLECWKSFSQISNLFYHQRVHTGEGPYLCLECGK</sequence>
<evidence type="ECO:0000313" key="10">
    <source>
        <dbReference type="Proteomes" id="UP000525089"/>
    </source>
</evidence>
<keyword evidence="2" id="KW-0479">Metal-binding</keyword>
<dbReference type="GO" id="GO:0000978">
    <property type="term" value="F:RNA polymerase II cis-regulatory region sequence-specific DNA binding"/>
    <property type="evidence" value="ECO:0007669"/>
    <property type="project" value="TreeGrafter"/>
</dbReference>
<protein>
    <submittedName>
        <fullName evidence="9">ZN569 protein</fullName>
    </submittedName>
</protein>